<dbReference type="Pfam" id="PF13470">
    <property type="entry name" value="PIN_3"/>
    <property type="match status" value="1"/>
</dbReference>
<dbReference type="AlphaFoldDB" id="A0A6M8HZH2"/>
<dbReference type="PANTHER" id="PTHR34610">
    <property type="entry name" value="SSL7007 PROTEIN"/>
    <property type="match status" value="1"/>
</dbReference>
<keyword evidence="2" id="KW-0614">Plasmid</keyword>
<geneLocation type="plasmid" evidence="2 3">
    <name>unnamed4</name>
</geneLocation>
<evidence type="ECO:0000259" key="1">
    <source>
        <dbReference type="SMART" id="SM00670"/>
    </source>
</evidence>
<dbReference type="InterPro" id="IPR002850">
    <property type="entry name" value="PIN_toxin-like"/>
</dbReference>
<protein>
    <submittedName>
        <fullName evidence="2">Putative toxin-antitoxin system toxin component, PIN family</fullName>
    </submittedName>
</protein>
<dbReference type="RefSeq" id="WP_171837614.1">
    <property type="nucleotide sequence ID" value="NZ_CP053711.1"/>
</dbReference>
<gene>
    <name evidence="2" type="ORF">HN018_26000</name>
</gene>
<proteinExistence type="predicted"/>
<dbReference type="KEGG" id="lck:HN018_26000"/>
<dbReference type="InterPro" id="IPR002716">
    <property type="entry name" value="PIN_dom"/>
</dbReference>
<keyword evidence="3" id="KW-1185">Reference proteome</keyword>
<dbReference type="SUPFAM" id="SSF88723">
    <property type="entry name" value="PIN domain-like"/>
    <property type="match status" value="1"/>
</dbReference>
<evidence type="ECO:0000313" key="3">
    <source>
        <dbReference type="Proteomes" id="UP000500767"/>
    </source>
</evidence>
<name>A0A6M8HZH2_9PROT</name>
<organism evidence="2 3">
    <name type="scientific">Lichenicola cladoniae</name>
    <dbReference type="NCBI Taxonomy" id="1484109"/>
    <lineage>
        <taxon>Bacteria</taxon>
        <taxon>Pseudomonadati</taxon>
        <taxon>Pseudomonadota</taxon>
        <taxon>Alphaproteobacteria</taxon>
        <taxon>Acetobacterales</taxon>
        <taxon>Acetobacteraceae</taxon>
        <taxon>Lichenicola</taxon>
    </lineage>
</organism>
<accession>A0A6M8HZH2</accession>
<evidence type="ECO:0000313" key="2">
    <source>
        <dbReference type="EMBL" id="QKE93617.1"/>
    </source>
</evidence>
<dbReference type="NCBIfam" id="TIGR00305">
    <property type="entry name" value="putative toxin-antitoxin system toxin component, PIN family"/>
    <property type="match status" value="1"/>
</dbReference>
<dbReference type="InterPro" id="IPR029060">
    <property type="entry name" value="PIN-like_dom_sf"/>
</dbReference>
<dbReference type="SMART" id="SM00670">
    <property type="entry name" value="PINc"/>
    <property type="match status" value="1"/>
</dbReference>
<sequence length="141" mass="15242">MNVVIDASTIIGAALKVDSIPRQALLVTVLSHELVLSLPVFEEISEVLSRKKFARSIPEEVRTEILGMLLMSGLVVIPEETVCECRDPGDDIYLEAALAAGADVIVSSDADLLVMDPWRGIRILRPREFLELVGAGAGETT</sequence>
<dbReference type="Proteomes" id="UP000500767">
    <property type="component" value="Plasmid unnamed4"/>
</dbReference>
<feature type="domain" description="PIN" evidence="1">
    <location>
        <begin position="1"/>
        <end position="114"/>
    </location>
</feature>
<dbReference type="EMBL" id="CP053711">
    <property type="protein sequence ID" value="QKE93617.1"/>
    <property type="molecule type" value="Genomic_DNA"/>
</dbReference>
<dbReference type="PANTHER" id="PTHR34610:SF3">
    <property type="entry name" value="SSL7007 PROTEIN"/>
    <property type="match status" value="1"/>
</dbReference>
<reference evidence="2 3" key="1">
    <citation type="journal article" date="2014" name="World J. Microbiol. Biotechnol.">
        <title>Biodiversity and physiological characteristics of Antarctic and Arctic lichens-associated bacteria.</title>
        <authorList>
            <person name="Lee Y.M."/>
            <person name="Kim E.H."/>
            <person name="Lee H.K."/>
            <person name="Hong S.G."/>
        </authorList>
    </citation>
    <scope>NUCLEOTIDE SEQUENCE [LARGE SCALE GENOMIC DNA]</scope>
    <source>
        <strain evidence="2 3">PAMC 26569</strain>
        <plasmid evidence="2">unnamed4</plasmid>
    </source>
</reference>